<name>A0A3E2C8L0_GARVA</name>
<dbReference type="AlphaFoldDB" id="A0A3E2C8L0"/>
<reference evidence="1 2" key="1">
    <citation type="submission" date="2017-07" db="EMBL/GenBank/DDBJ databases">
        <title>A comparative genomics approach to explaining the enigmatic role of Gardnerella vaginalis in the vaginal microbiome.</title>
        <authorList>
            <person name="Vancuren S.J."/>
            <person name="Hill J.E."/>
        </authorList>
    </citation>
    <scope>NUCLEOTIDE SEQUENCE [LARGE SCALE GENOMIC DNA]</scope>
    <source>
        <strain evidence="1 2">WP023</strain>
    </source>
</reference>
<dbReference type="Proteomes" id="UP000258379">
    <property type="component" value="Unassembled WGS sequence"/>
</dbReference>
<evidence type="ECO:0000313" key="1">
    <source>
        <dbReference type="EMBL" id="RFT28109.1"/>
    </source>
</evidence>
<feature type="non-terminal residue" evidence="1">
    <location>
        <position position="1"/>
    </location>
</feature>
<comment type="caution">
    <text evidence="1">The sequence shown here is derived from an EMBL/GenBank/DDBJ whole genome shotgun (WGS) entry which is preliminary data.</text>
</comment>
<protein>
    <submittedName>
        <fullName evidence="1">Uncharacterized protein</fullName>
    </submittedName>
</protein>
<proteinExistence type="predicted"/>
<sequence>VERKNVKTDSDVALDKMDDAGVIKDANALNGTSADDYVSAPELGLTKEELQGKDSDHKTGLISKFNWMNDTPVTSLDGYNTANPGAAEN</sequence>
<feature type="non-terminal residue" evidence="1">
    <location>
        <position position="89"/>
    </location>
</feature>
<organism evidence="1 2">
    <name type="scientific">Gardnerella vaginalis</name>
    <dbReference type="NCBI Taxonomy" id="2702"/>
    <lineage>
        <taxon>Bacteria</taxon>
        <taxon>Bacillati</taxon>
        <taxon>Actinomycetota</taxon>
        <taxon>Actinomycetes</taxon>
        <taxon>Bifidobacteriales</taxon>
        <taxon>Bifidobacteriaceae</taxon>
        <taxon>Gardnerella</taxon>
    </lineage>
</organism>
<gene>
    <name evidence="1" type="ORF">CG405_06545</name>
</gene>
<accession>A0A3E2C8L0</accession>
<evidence type="ECO:0000313" key="2">
    <source>
        <dbReference type="Proteomes" id="UP000258379"/>
    </source>
</evidence>
<dbReference type="EMBL" id="NNRU01000005">
    <property type="protein sequence ID" value="RFT28109.1"/>
    <property type="molecule type" value="Genomic_DNA"/>
</dbReference>